<proteinExistence type="predicted"/>
<evidence type="ECO:0000256" key="1">
    <source>
        <dbReference type="SAM" id="MobiDB-lite"/>
    </source>
</evidence>
<keyword evidence="3" id="KW-1185">Reference proteome</keyword>
<dbReference type="Proteomes" id="UP000272908">
    <property type="component" value="Unassembled WGS sequence"/>
</dbReference>
<dbReference type="RefSeq" id="WP_121096396.1">
    <property type="nucleotide sequence ID" value="NZ_UIHC01000045.1"/>
</dbReference>
<dbReference type="OrthoDB" id="9779746at2"/>
<feature type="region of interest" description="Disordered" evidence="1">
    <location>
        <begin position="1"/>
        <end position="24"/>
    </location>
</feature>
<gene>
    <name evidence="2" type="ORF">ROE7235_03095</name>
</gene>
<dbReference type="EMBL" id="UIHC01000045">
    <property type="protein sequence ID" value="SUZ33326.1"/>
    <property type="molecule type" value="Genomic_DNA"/>
</dbReference>
<name>A0A3B0MZW5_9RHOB</name>
<reference evidence="3" key="1">
    <citation type="submission" date="2018-08" db="EMBL/GenBank/DDBJ databases">
        <authorList>
            <person name="Rodrigo-Torres L."/>
            <person name="Arahal R. D."/>
            <person name="Lucena T."/>
        </authorList>
    </citation>
    <scope>NUCLEOTIDE SEQUENCE [LARGE SCALE GENOMIC DNA]</scope>
    <source>
        <strain evidence="3">CECT 7235</strain>
    </source>
</reference>
<protein>
    <submittedName>
        <fullName evidence="2">Uncharacterized protein</fullName>
    </submittedName>
</protein>
<sequence>MQTTGPHHTKRPTPHNPLKKRPYPCSSKIGRPLPVCADISVNAQPQTRARVEEIDSAAKTAYAAFLQSRRDSGDWPGAIPVEAGATYLGEQIALAITQRAAGEDRARIREMLGLAFSVFFRP</sequence>
<dbReference type="AlphaFoldDB" id="A0A3B0MZW5"/>
<feature type="compositionally biased region" description="Basic residues" evidence="1">
    <location>
        <begin position="7"/>
        <end position="22"/>
    </location>
</feature>
<evidence type="ECO:0000313" key="2">
    <source>
        <dbReference type="EMBL" id="SUZ33326.1"/>
    </source>
</evidence>
<organism evidence="2 3">
    <name type="scientific">Roseinatronobacter ekhonensis</name>
    <dbReference type="NCBI Taxonomy" id="254356"/>
    <lineage>
        <taxon>Bacteria</taxon>
        <taxon>Pseudomonadati</taxon>
        <taxon>Pseudomonadota</taxon>
        <taxon>Alphaproteobacteria</taxon>
        <taxon>Rhodobacterales</taxon>
        <taxon>Paracoccaceae</taxon>
        <taxon>Roseinatronobacter</taxon>
    </lineage>
</organism>
<accession>A0A3B0MZW5</accession>
<evidence type="ECO:0000313" key="3">
    <source>
        <dbReference type="Proteomes" id="UP000272908"/>
    </source>
</evidence>